<dbReference type="AlphaFoldDB" id="A0A2U1K0E9"/>
<evidence type="ECO:0000256" key="1">
    <source>
        <dbReference type="SAM" id="SignalP"/>
    </source>
</evidence>
<proteinExistence type="predicted"/>
<protein>
    <recommendedName>
        <fullName evidence="4">Clp protease ClpP</fullName>
    </recommendedName>
</protein>
<comment type="caution">
    <text evidence="2">The sequence shown here is derived from an EMBL/GenBank/DDBJ whole genome shotgun (WGS) entry which is preliminary data.</text>
</comment>
<evidence type="ECO:0000313" key="2">
    <source>
        <dbReference type="EMBL" id="PWA10966.1"/>
    </source>
</evidence>
<reference evidence="2 3" key="1">
    <citation type="submission" date="2018-04" db="EMBL/GenBank/DDBJ databases">
        <title>Flavobacterium sp. nov., isolated from glacier ice.</title>
        <authorList>
            <person name="Liu Q."/>
            <person name="Xin Y.-H."/>
        </authorList>
    </citation>
    <scope>NUCLEOTIDE SEQUENCE [LARGE SCALE GENOMIC DNA]</scope>
    <source>
        <strain evidence="2 3">LB2P30</strain>
    </source>
</reference>
<organism evidence="2 3">
    <name type="scientific">Flavobacterium laiguense</name>
    <dbReference type="NCBI Taxonomy" id="2169409"/>
    <lineage>
        <taxon>Bacteria</taxon>
        <taxon>Pseudomonadati</taxon>
        <taxon>Bacteroidota</taxon>
        <taxon>Flavobacteriia</taxon>
        <taxon>Flavobacteriales</taxon>
        <taxon>Flavobacteriaceae</taxon>
        <taxon>Flavobacterium</taxon>
    </lineage>
</organism>
<dbReference type="Gene3D" id="3.90.226.10">
    <property type="entry name" value="2-enoyl-CoA Hydratase, Chain A, domain 1"/>
    <property type="match status" value="1"/>
</dbReference>
<dbReference type="CDD" id="cd07016">
    <property type="entry name" value="S14_ClpP_1"/>
    <property type="match status" value="1"/>
</dbReference>
<name>A0A2U1K0E9_9FLAO</name>
<accession>A0A2U1K0E9</accession>
<feature type="signal peptide" evidence="1">
    <location>
        <begin position="1"/>
        <end position="27"/>
    </location>
</feature>
<keyword evidence="1" id="KW-0732">Signal</keyword>
<dbReference type="OrthoDB" id="1408931at2"/>
<dbReference type="EMBL" id="QCZH01000002">
    <property type="protein sequence ID" value="PWA10966.1"/>
    <property type="molecule type" value="Genomic_DNA"/>
</dbReference>
<dbReference type="Proteomes" id="UP000245618">
    <property type="component" value="Unassembled WGS sequence"/>
</dbReference>
<sequence>MKNTCKDILIIGAGCLGLNAATFSALAKDYPLVITAEAKENKAYLRITGLIYEWNNSSEEITRKIDDFLAEGIQDVHVYLNGPGGDVFQAAEIENQIQRFPGSKTGEAGALLASAYTKIAISLDSCKQAENGQFMYHKPSGRLSGNEDAIASGLKLLQNMSTQYKEAYSAKTGIAVEVIESNWATGDVWLSAKEAVAQKFLSGTTQKNAPITKETKALFQACGAPTLPKITNHKKPLKTMDQKILALSLGLPEDASEELIKATIKANKDAATEVAGLKAEKAAKETADTTAKVDTLINGAIADKKVNATQGESLKTWAKTDFAGCETYIKGLSALGKLSAAIVPSAVGAVKAFADMTEAEQQTMSQDDPDGFKAAYLALLEEKK</sequence>
<feature type="chain" id="PRO_5015607810" description="Clp protease ClpP" evidence="1">
    <location>
        <begin position="28"/>
        <end position="384"/>
    </location>
</feature>
<gene>
    <name evidence="2" type="ORF">DB891_03805</name>
</gene>
<evidence type="ECO:0000313" key="3">
    <source>
        <dbReference type="Proteomes" id="UP000245618"/>
    </source>
</evidence>
<dbReference type="InterPro" id="IPR029045">
    <property type="entry name" value="ClpP/crotonase-like_dom_sf"/>
</dbReference>
<evidence type="ECO:0008006" key="4">
    <source>
        <dbReference type="Google" id="ProtNLM"/>
    </source>
</evidence>
<dbReference type="InterPro" id="IPR023562">
    <property type="entry name" value="ClpP/TepA"/>
</dbReference>
<dbReference type="RefSeq" id="WP_116760756.1">
    <property type="nucleotide sequence ID" value="NZ_QCZH01000002.1"/>
</dbReference>
<keyword evidence="3" id="KW-1185">Reference proteome</keyword>
<dbReference type="SUPFAM" id="SSF52096">
    <property type="entry name" value="ClpP/crotonase"/>
    <property type="match status" value="1"/>
</dbReference>
<dbReference type="Pfam" id="PF00574">
    <property type="entry name" value="CLP_protease"/>
    <property type="match status" value="1"/>
</dbReference>